<keyword evidence="2 5" id="KW-0575">Peroxidase</keyword>
<accession>A0A0U1PYN7</accession>
<evidence type="ECO:0000256" key="3">
    <source>
        <dbReference type="ARBA" id="ARBA00023002"/>
    </source>
</evidence>
<evidence type="ECO:0000313" key="7">
    <source>
        <dbReference type="Proteomes" id="UP000050580"/>
    </source>
</evidence>
<organism evidence="6 7">
    <name type="scientific">Lampropedia cohaerens</name>
    <dbReference type="NCBI Taxonomy" id="1610491"/>
    <lineage>
        <taxon>Bacteria</taxon>
        <taxon>Pseudomonadati</taxon>
        <taxon>Pseudomonadota</taxon>
        <taxon>Betaproteobacteria</taxon>
        <taxon>Burkholderiales</taxon>
        <taxon>Comamonadaceae</taxon>
        <taxon>Lampropedia</taxon>
    </lineage>
</organism>
<dbReference type="InterPro" id="IPR036249">
    <property type="entry name" value="Thioredoxin-like_sf"/>
</dbReference>
<keyword evidence="3 5" id="KW-0560">Oxidoreductase</keyword>
<evidence type="ECO:0000256" key="5">
    <source>
        <dbReference type="RuleBase" id="RU000499"/>
    </source>
</evidence>
<dbReference type="PANTHER" id="PTHR11592">
    <property type="entry name" value="GLUTATHIONE PEROXIDASE"/>
    <property type="match status" value="1"/>
</dbReference>
<evidence type="ECO:0000256" key="4">
    <source>
        <dbReference type="PIRSR" id="PIRSR000303-1"/>
    </source>
</evidence>
<dbReference type="CDD" id="cd00340">
    <property type="entry name" value="GSH_Peroxidase"/>
    <property type="match status" value="1"/>
</dbReference>
<dbReference type="PROSITE" id="PS00763">
    <property type="entry name" value="GLUTATHIONE_PEROXID_2"/>
    <property type="match status" value="1"/>
</dbReference>
<dbReference type="PRINTS" id="PR01011">
    <property type="entry name" value="GLUTPROXDASE"/>
</dbReference>
<name>A0A0U1PYN7_9BURK</name>
<dbReference type="PROSITE" id="PS51355">
    <property type="entry name" value="GLUTATHIONE_PEROXID_3"/>
    <property type="match status" value="1"/>
</dbReference>
<comment type="caution">
    <text evidence="6">The sequence shown here is derived from an EMBL/GenBank/DDBJ whole genome shotgun (WGS) entry which is preliminary data.</text>
</comment>
<dbReference type="Proteomes" id="UP000050580">
    <property type="component" value="Unassembled WGS sequence"/>
</dbReference>
<dbReference type="GO" id="GO:0034599">
    <property type="term" value="P:cellular response to oxidative stress"/>
    <property type="evidence" value="ECO:0007669"/>
    <property type="project" value="TreeGrafter"/>
</dbReference>
<dbReference type="PATRIC" id="fig|1610491.3.peg.2025"/>
<dbReference type="RefSeq" id="WP_046742104.1">
    <property type="nucleotide sequence ID" value="NZ_LBNQ01000026.1"/>
</dbReference>
<feature type="active site" evidence="4">
    <location>
        <position position="35"/>
    </location>
</feature>
<keyword evidence="7" id="KW-1185">Reference proteome</keyword>
<evidence type="ECO:0000256" key="1">
    <source>
        <dbReference type="ARBA" id="ARBA00006926"/>
    </source>
</evidence>
<dbReference type="PANTHER" id="PTHR11592:SF78">
    <property type="entry name" value="GLUTATHIONE PEROXIDASE"/>
    <property type="match status" value="1"/>
</dbReference>
<dbReference type="Gene3D" id="3.40.30.10">
    <property type="entry name" value="Glutaredoxin"/>
    <property type="match status" value="1"/>
</dbReference>
<dbReference type="STRING" id="1610491.AAV94_09525"/>
<dbReference type="InterPro" id="IPR029760">
    <property type="entry name" value="GPX_CS"/>
</dbReference>
<proteinExistence type="inferred from homology"/>
<dbReference type="InterPro" id="IPR000889">
    <property type="entry name" value="Glutathione_peroxidase"/>
</dbReference>
<protein>
    <recommendedName>
        <fullName evidence="5">Glutathione peroxidase</fullName>
    </recommendedName>
</protein>
<dbReference type="PIRSF" id="PIRSF000303">
    <property type="entry name" value="Glutathion_perox"/>
    <property type="match status" value="1"/>
</dbReference>
<evidence type="ECO:0000256" key="2">
    <source>
        <dbReference type="ARBA" id="ARBA00022559"/>
    </source>
</evidence>
<dbReference type="FunFam" id="3.40.30.10:FF:000010">
    <property type="entry name" value="Glutathione peroxidase"/>
    <property type="match status" value="1"/>
</dbReference>
<gene>
    <name evidence="6" type="ORF">AAV94_09525</name>
</gene>
<reference evidence="6 7" key="1">
    <citation type="submission" date="2015-05" db="EMBL/GenBank/DDBJ databases">
        <title>Draft genome sequence of Lampropedia sp. CT6, isolated from the microbial mat of a hot water spring, located at Manikaran, India.</title>
        <authorList>
            <person name="Tripathi C."/>
            <person name="Rani P."/>
            <person name="Mahato N.K."/>
            <person name="Lal R."/>
        </authorList>
    </citation>
    <scope>NUCLEOTIDE SEQUENCE [LARGE SCALE GENOMIC DNA]</scope>
    <source>
        <strain evidence="6 7">CT6</strain>
    </source>
</reference>
<dbReference type="AlphaFoldDB" id="A0A0U1PYN7"/>
<dbReference type="EMBL" id="LBNQ01000026">
    <property type="protein sequence ID" value="KKW67634.1"/>
    <property type="molecule type" value="Genomic_DNA"/>
</dbReference>
<evidence type="ECO:0000313" key="6">
    <source>
        <dbReference type="EMBL" id="KKW67634.1"/>
    </source>
</evidence>
<dbReference type="GO" id="GO:0004601">
    <property type="term" value="F:peroxidase activity"/>
    <property type="evidence" value="ECO:0007669"/>
    <property type="project" value="UniProtKB-KW"/>
</dbReference>
<comment type="similarity">
    <text evidence="1 5">Belongs to the glutathione peroxidase family.</text>
</comment>
<dbReference type="OrthoDB" id="9785502at2"/>
<dbReference type="SUPFAM" id="SSF52833">
    <property type="entry name" value="Thioredoxin-like"/>
    <property type="match status" value="1"/>
</dbReference>
<sequence>MTAFDFTVMAGDGSAHPLSQYRGKVLLIVNIATECGLKPQLVGLEGLWRTFGPQGLQVLGFPCNQFMGQEPRDAGEVAAFCAVNYGVTFPLMAKVLVNGPDADPLYQWLTAQRRGLLGNRRILWNYAKFLIGRDGLVRRRFAPTTKPEHLVRPIRAALAAATPQDGKSTRR</sequence>
<dbReference type="Pfam" id="PF00255">
    <property type="entry name" value="GSHPx"/>
    <property type="match status" value="1"/>
</dbReference>